<dbReference type="FunCoup" id="A0A420WIC8">
    <property type="interactions" value="17"/>
</dbReference>
<dbReference type="Pfam" id="PF01612">
    <property type="entry name" value="DNA_pol_A_exo1"/>
    <property type="match status" value="1"/>
</dbReference>
<organism evidence="8 9">
    <name type="scientific">Litorimonas taeanensis</name>
    <dbReference type="NCBI Taxonomy" id="568099"/>
    <lineage>
        <taxon>Bacteria</taxon>
        <taxon>Pseudomonadati</taxon>
        <taxon>Pseudomonadota</taxon>
        <taxon>Alphaproteobacteria</taxon>
        <taxon>Maricaulales</taxon>
        <taxon>Robiginitomaculaceae</taxon>
    </lineage>
</organism>
<accession>A0A420WIC8</accession>
<reference evidence="8 9" key="1">
    <citation type="submission" date="2018-10" db="EMBL/GenBank/DDBJ databases">
        <title>Genomic Encyclopedia of Type Strains, Phase IV (KMG-IV): sequencing the most valuable type-strain genomes for metagenomic binning, comparative biology and taxonomic classification.</title>
        <authorList>
            <person name="Goeker M."/>
        </authorList>
    </citation>
    <scope>NUCLEOTIDE SEQUENCE [LARGE SCALE GENOMIC DNA]</scope>
    <source>
        <strain evidence="8 9">DSM 22008</strain>
    </source>
</reference>
<dbReference type="GO" id="GO:0008408">
    <property type="term" value="F:3'-5' exonuclease activity"/>
    <property type="evidence" value="ECO:0007669"/>
    <property type="project" value="InterPro"/>
</dbReference>
<name>A0A420WIC8_9PROT</name>
<dbReference type="GO" id="GO:0042780">
    <property type="term" value="P:tRNA 3'-end processing"/>
    <property type="evidence" value="ECO:0007669"/>
    <property type="project" value="UniProtKB-UniRule"/>
</dbReference>
<comment type="similarity">
    <text evidence="6">Belongs to the RNase D family.</text>
</comment>
<dbReference type="InterPro" id="IPR051086">
    <property type="entry name" value="RNase_D-like"/>
</dbReference>
<dbReference type="CDD" id="cd06142">
    <property type="entry name" value="RNaseD_exo"/>
    <property type="match status" value="1"/>
</dbReference>
<dbReference type="InterPro" id="IPR036397">
    <property type="entry name" value="RNaseH_sf"/>
</dbReference>
<dbReference type="Gene3D" id="1.10.150.80">
    <property type="entry name" value="HRDC domain"/>
    <property type="match status" value="1"/>
</dbReference>
<evidence type="ECO:0000259" key="7">
    <source>
        <dbReference type="PROSITE" id="PS50967"/>
    </source>
</evidence>
<dbReference type="InterPro" id="IPR002562">
    <property type="entry name" value="3'-5'_exonuclease_dom"/>
</dbReference>
<comment type="caution">
    <text evidence="8">The sequence shown here is derived from an EMBL/GenBank/DDBJ whole genome shotgun (WGS) entry which is preliminary data.</text>
</comment>
<comment type="cofactor">
    <cofactor evidence="6">
        <name>a divalent metal cation</name>
        <dbReference type="ChEBI" id="CHEBI:60240"/>
    </cofactor>
</comment>
<evidence type="ECO:0000256" key="1">
    <source>
        <dbReference type="ARBA" id="ARBA00022490"/>
    </source>
</evidence>
<dbReference type="HAMAP" id="MF_01899">
    <property type="entry name" value="RNase_D"/>
    <property type="match status" value="1"/>
</dbReference>
<keyword evidence="5 6" id="KW-0269">Exonuclease</keyword>
<dbReference type="AlphaFoldDB" id="A0A420WIC8"/>
<evidence type="ECO:0000256" key="3">
    <source>
        <dbReference type="ARBA" id="ARBA00022722"/>
    </source>
</evidence>
<dbReference type="SMART" id="SM00474">
    <property type="entry name" value="35EXOc"/>
    <property type="match status" value="1"/>
</dbReference>
<proteinExistence type="inferred from homology"/>
<evidence type="ECO:0000256" key="4">
    <source>
        <dbReference type="ARBA" id="ARBA00022801"/>
    </source>
</evidence>
<dbReference type="InterPro" id="IPR006292">
    <property type="entry name" value="RNase_D"/>
</dbReference>
<keyword evidence="1 6" id="KW-0963">Cytoplasm</keyword>
<dbReference type="PANTHER" id="PTHR47649">
    <property type="entry name" value="RIBONUCLEASE D"/>
    <property type="match status" value="1"/>
</dbReference>
<protein>
    <recommendedName>
        <fullName evidence="6">Ribonuclease D</fullName>
        <shortName evidence="6">RNase D</shortName>
        <ecNumber evidence="6">3.1.13.5</ecNumber>
    </recommendedName>
</protein>
<dbReference type="SUPFAM" id="SSF53098">
    <property type="entry name" value="Ribonuclease H-like"/>
    <property type="match status" value="1"/>
</dbReference>
<evidence type="ECO:0000313" key="8">
    <source>
        <dbReference type="EMBL" id="RKQ70770.1"/>
    </source>
</evidence>
<sequence length="386" mass="43029">MDIISTTEALAEFCEHAATQNFVCVDTEFMRETTFYSELCLIQLATPEREAVVDPLADNIDLAPFCALLVNDTVIKVLHAARQDMEIFYQLCDCVPGPIFDTQIAAMALGFGDSAGYGALVKGRLGITLDKGARFTDWSRRPLSEKQLSYALADVTHLRDLYPGLVQELTDKGRLKWVEEEMLPQMEESLYTFDPEEAWQRLKVRNPKRQYLAALKAAAAWREREAIAKNVPRRRILKDDAMYDLAQQRPRDLKALERLRGIPRGFEKSRSATGLVDAIAAAVDNAADYAPPAPKVQHMPPNLGPRVEMLRTLLRLRTEVVGVATRMVANASDINRLAAFGEDAGVPALKGWRRDMFGEDALALLRGELALRLDGDDVVAETVTPQ</sequence>
<dbReference type="EMBL" id="RBII01000001">
    <property type="protein sequence ID" value="RKQ70770.1"/>
    <property type="molecule type" value="Genomic_DNA"/>
</dbReference>
<dbReference type="GO" id="GO:0033890">
    <property type="term" value="F:ribonuclease D activity"/>
    <property type="evidence" value="ECO:0007669"/>
    <property type="project" value="UniProtKB-UniRule"/>
</dbReference>
<keyword evidence="3 6" id="KW-0540">Nuclease</keyword>
<dbReference type="InterPro" id="IPR044876">
    <property type="entry name" value="HRDC_dom_sf"/>
</dbReference>
<evidence type="ECO:0000256" key="2">
    <source>
        <dbReference type="ARBA" id="ARBA00022694"/>
    </source>
</evidence>
<keyword evidence="9" id="KW-1185">Reference proteome</keyword>
<evidence type="ECO:0000256" key="5">
    <source>
        <dbReference type="ARBA" id="ARBA00022839"/>
    </source>
</evidence>
<gene>
    <name evidence="6" type="primary">rnd</name>
    <name evidence="8" type="ORF">DES40_0070</name>
</gene>
<dbReference type="Proteomes" id="UP000282211">
    <property type="component" value="Unassembled WGS sequence"/>
</dbReference>
<evidence type="ECO:0000313" key="9">
    <source>
        <dbReference type="Proteomes" id="UP000282211"/>
    </source>
</evidence>
<keyword evidence="2 6" id="KW-0819">tRNA processing</keyword>
<dbReference type="PANTHER" id="PTHR47649:SF1">
    <property type="entry name" value="RIBONUCLEASE D"/>
    <property type="match status" value="1"/>
</dbReference>
<dbReference type="GO" id="GO:0005737">
    <property type="term" value="C:cytoplasm"/>
    <property type="evidence" value="ECO:0007669"/>
    <property type="project" value="UniProtKB-SubCell"/>
</dbReference>
<comment type="subcellular location">
    <subcellularLocation>
        <location evidence="6">Cytoplasm</location>
    </subcellularLocation>
</comment>
<comment type="catalytic activity">
    <reaction evidence="6">
        <text>Exonucleolytic cleavage that removes extra residues from the 3'-terminus of tRNA to produce 5'-mononucleotides.</text>
        <dbReference type="EC" id="3.1.13.5"/>
    </reaction>
</comment>
<dbReference type="SUPFAM" id="SSF47819">
    <property type="entry name" value="HRDC-like"/>
    <property type="match status" value="2"/>
</dbReference>
<dbReference type="InParanoid" id="A0A420WIC8"/>
<dbReference type="InterPro" id="IPR010997">
    <property type="entry name" value="HRDC-like_sf"/>
</dbReference>
<comment type="function">
    <text evidence="6">Exonuclease involved in the 3' processing of various precursor tRNAs. Initiates hydrolysis at the 3'-terminus of an RNA molecule and releases 5'-mononucleotides.</text>
</comment>
<dbReference type="PROSITE" id="PS50967">
    <property type="entry name" value="HRDC"/>
    <property type="match status" value="1"/>
</dbReference>
<dbReference type="Pfam" id="PF00570">
    <property type="entry name" value="HRDC"/>
    <property type="match status" value="1"/>
</dbReference>
<evidence type="ECO:0000256" key="6">
    <source>
        <dbReference type="HAMAP-Rule" id="MF_01899"/>
    </source>
</evidence>
<dbReference type="GO" id="GO:0000166">
    <property type="term" value="F:nucleotide binding"/>
    <property type="evidence" value="ECO:0007669"/>
    <property type="project" value="InterPro"/>
</dbReference>
<dbReference type="InterPro" id="IPR002121">
    <property type="entry name" value="HRDC_dom"/>
</dbReference>
<dbReference type="InterPro" id="IPR012337">
    <property type="entry name" value="RNaseH-like_sf"/>
</dbReference>
<dbReference type="NCBIfam" id="TIGR01388">
    <property type="entry name" value="rnd"/>
    <property type="match status" value="1"/>
</dbReference>
<dbReference type="GO" id="GO:0003676">
    <property type="term" value="F:nucleic acid binding"/>
    <property type="evidence" value="ECO:0007669"/>
    <property type="project" value="InterPro"/>
</dbReference>
<keyword evidence="4 6" id="KW-0378">Hydrolase</keyword>
<dbReference type="Gene3D" id="3.30.420.10">
    <property type="entry name" value="Ribonuclease H-like superfamily/Ribonuclease H"/>
    <property type="match status" value="1"/>
</dbReference>
<dbReference type="EC" id="3.1.13.5" evidence="6"/>
<feature type="domain" description="HRDC" evidence="7">
    <location>
        <begin position="208"/>
        <end position="289"/>
    </location>
</feature>